<accession>A0A4Q2K2Y6</accession>
<feature type="compositionally biased region" description="Basic and acidic residues" evidence="1">
    <location>
        <begin position="85"/>
        <end position="119"/>
    </location>
</feature>
<dbReference type="AlphaFoldDB" id="A0A4Q2K2Y6"/>
<gene>
    <name evidence="3" type="ORF">ET524_06105</name>
</gene>
<organism evidence="3 4">
    <name type="scientific">Senegalimassilia faecalis</name>
    <dbReference type="NCBI Taxonomy" id="2509433"/>
    <lineage>
        <taxon>Bacteria</taxon>
        <taxon>Bacillati</taxon>
        <taxon>Actinomycetota</taxon>
        <taxon>Coriobacteriia</taxon>
        <taxon>Coriobacteriales</taxon>
        <taxon>Coriobacteriaceae</taxon>
        <taxon>Senegalimassilia</taxon>
    </lineage>
</organism>
<keyword evidence="2" id="KW-0472">Membrane</keyword>
<sequence>MSRQAHILSFDDVRRENTRYSSTPVRAHRASDDPAQTERAPRRQNSPLLSYLSDDSFAYDPYEDSAYGRERNGSRRRSRPQQAPERTRRASDGRRAAASSRAERNTARAKRAESTRVEADQANEEFEQRTITAADRRRAKAKAKVKAKAERAYAKQFGSDAPSGEDGPRAAVYKGQMGASQRRAQRMQEGEGTPSANRRKAGFSLASLSGIAQTRGFMVGAVVAACLVLSFMFLYGPAQQYYCSVRDHDKLAIEYAALSDRNNALQTDVDSLQTDAGIEQRAHDQLGWVKQGEESAKVRGLDLDNQDQGTGVIANISSDSIQAPTTWYSPVLDVVFGYK</sequence>
<keyword evidence="4" id="KW-1185">Reference proteome</keyword>
<feature type="transmembrane region" description="Helical" evidence="2">
    <location>
        <begin position="217"/>
        <end position="236"/>
    </location>
</feature>
<proteinExistence type="predicted"/>
<dbReference type="RefSeq" id="WP_129424119.1">
    <property type="nucleotide sequence ID" value="NZ_SDPW01000001.1"/>
</dbReference>
<feature type="compositionally biased region" description="Basic and acidic residues" evidence="1">
    <location>
        <begin position="9"/>
        <end position="18"/>
    </location>
</feature>
<protein>
    <submittedName>
        <fullName evidence="3">Septum formation initiator family protein</fullName>
    </submittedName>
</protein>
<keyword evidence="2" id="KW-0812">Transmembrane</keyword>
<evidence type="ECO:0000256" key="1">
    <source>
        <dbReference type="SAM" id="MobiDB-lite"/>
    </source>
</evidence>
<feature type="region of interest" description="Disordered" evidence="1">
    <location>
        <begin position="1"/>
        <end position="123"/>
    </location>
</feature>
<reference evidence="3 4" key="1">
    <citation type="submission" date="2019-01" db="EMBL/GenBank/DDBJ databases">
        <title>Senegalimassilia sp. nov. KGMB04484 isolated human feces.</title>
        <authorList>
            <person name="Han K.-I."/>
            <person name="Kim J.-S."/>
            <person name="Lee K.C."/>
            <person name="Suh M.K."/>
            <person name="Eom M.K."/>
            <person name="Lee J.H."/>
            <person name="Park S.-H."/>
            <person name="Kang S.W."/>
            <person name="Park J.-E."/>
            <person name="Oh B.S."/>
            <person name="Yu S.Y."/>
            <person name="Choi S.-H."/>
            <person name="Lee D.H."/>
            <person name="Yoon H."/>
            <person name="Kim B.-Y."/>
            <person name="Lee J.H."/>
            <person name="Lee J.-S."/>
        </authorList>
    </citation>
    <scope>NUCLEOTIDE SEQUENCE [LARGE SCALE GENOMIC DNA]</scope>
    <source>
        <strain evidence="3 4">KGMB04484</strain>
    </source>
</reference>
<evidence type="ECO:0000256" key="2">
    <source>
        <dbReference type="SAM" id="Phobius"/>
    </source>
</evidence>
<dbReference type="OrthoDB" id="3174522at2"/>
<comment type="caution">
    <text evidence="3">The sequence shown here is derived from an EMBL/GenBank/DDBJ whole genome shotgun (WGS) entry which is preliminary data.</text>
</comment>
<feature type="region of interest" description="Disordered" evidence="1">
    <location>
        <begin position="156"/>
        <end position="198"/>
    </location>
</feature>
<dbReference type="Pfam" id="PF04977">
    <property type="entry name" value="DivIC"/>
    <property type="match status" value="1"/>
</dbReference>
<evidence type="ECO:0000313" key="4">
    <source>
        <dbReference type="Proteomes" id="UP000293345"/>
    </source>
</evidence>
<dbReference type="InterPro" id="IPR007060">
    <property type="entry name" value="FtsL/DivIC"/>
</dbReference>
<name>A0A4Q2K2Y6_9ACTN</name>
<dbReference type="Proteomes" id="UP000293345">
    <property type="component" value="Unassembled WGS sequence"/>
</dbReference>
<evidence type="ECO:0000313" key="3">
    <source>
        <dbReference type="EMBL" id="RXZ54093.1"/>
    </source>
</evidence>
<keyword evidence="2" id="KW-1133">Transmembrane helix</keyword>
<dbReference type="EMBL" id="SDPW01000001">
    <property type="protein sequence ID" value="RXZ54093.1"/>
    <property type="molecule type" value="Genomic_DNA"/>
</dbReference>